<accession>A0A0G4E5X5</accession>
<organism evidence="1">
    <name type="scientific">Pseudomonas fluorescens (strain SBW25)</name>
    <dbReference type="NCBI Taxonomy" id="216595"/>
    <lineage>
        <taxon>Bacteria</taxon>
        <taxon>Pseudomonadati</taxon>
        <taxon>Pseudomonadota</taxon>
        <taxon>Gammaproteobacteria</taxon>
        <taxon>Pseudomonadales</taxon>
        <taxon>Pseudomonadaceae</taxon>
        <taxon>Pseudomonas</taxon>
    </lineage>
</organism>
<reference evidence="1" key="1">
    <citation type="submission" date="2014-12" db="EMBL/GenBank/DDBJ databases">
        <authorList>
            <person name="Hall J."/>
        </authorList>
    </citation>
    <scope>NUCLEOTIDE SEQUENCE [LARGE SCALE GENOMIC DNA]</scope>
    <source>
        <strain evidence="1">SBW25</strain>
        <plasmid evidence="1">pQBR55</plasmid>
    </source>
</reference>
<dbReference type="EMBL" id="LN713927">
    <property type="protein sequence ID" value="CEK42382.1"/>
    <property type="molecule type" value="Genomic_DNA"/>
</dbReference>
<proteinExistence type="predicted"/>
<gene>
    <name evidence="1" type="ORF">PQBR55_0003</name>
</gene>
<geneLocation type="plasmid" evidence="1">
    <name>pQBR55</name>
</geneLocation>
<sequence>MLVVLGEVAAQSTASRVRTQAGSKEHDRFHIRASVNAAPPVGGRIGAKNID</sequence>
<name>A0A0G4E5X5_PSEFS</name>
<protein>
    <submittedName>
        <fullName evidence="1">Uncharacterized protein</fullName>
    </submittedName>
</protein>
<reference evidence="1" key="2">
    <citation type="submission" date="2015-06" db="EMBL/GenBank/DDBJ databases">
        <title>Environmentally co-occuring mercury resistance plasmids are genetically and phenotypically diverse and confer variable context-dependent fitness effects.</title>
        <authorList>
            <person name="Hall J.P.J."/>
            <person name="Harrison E."/>
            <person name="Lilley A.K."/>
            <person name="Paterson S."/>
            <person name="Spiers A.J."/>
            <person name="Brockhurst M.A."/>
        </authorList>
    </citation>
    <scope>NUCLEOTIDE SEQUENCE [LARGE SCALE GENOMIC DNA]</scope>
    <source>
        <strain evidence="1">SBW25</strain>
        <plasmid evidence="1">pQBR55</plasmid>
    </source>
</reference>
<dbReference type="AlphaFoldDB" id="A0A0G4E5X5"/>
<keyword evidence="1" id="KW-0614">Plasmid</keyword>
<evidence type="ECO:0000313" key="1">
    <source>
        <dbReference type="EMBL" id="CEK42382.1"/>
    </source>
</evidence>